<protein>
    <submittedName>
        <fullName evidence="2">Uncharacterized protein</fullName>
    </submittedName>
</protein>
<organism evidence="2 3">
    <name type="scientific">Portunus trituberculatus</name>
    <name type="common">Swimming crab</name>
    <name type="synonym">Neptunus trituberculatus</name>
    <dbReference type="NCBI Taxonomy" id="210409"/>
    <lineage>
        <taxon>Eukaryota</taxon>
        <taxon>Metazoa</taxon>
        <taxon>Ecdysozoa</taxon>
        <taxon>Arthropoda</taxon>
        <taxon>Crustacea</taxon>
        <taxon>Multicrustacea</taxon>
        <taxon>Malacostraca</taxon>
        <taxon>Eumalacostraca</taxon>
        <taxon>Eucarida</taxon>
        <taxon>Decapoda</taxon>
        <taxon>Pleocyemata</taxon>
        <taxon>Brachyura</taxon>
        <taxon>Eubrachyura</taxon>
        <taxon>Portunoidea</taxon>
        <taxon>Portunidae</taxon>
        <taxon>Portuninae</taxon>
        <taxon>Portunus</taxon>
    </lineage>
</organism>
<proteinExistence type="predicted"/>
<accession>A0A5B7FA37</accession>
<evidence type="ECO:0000313" key="2">
    <source>
        <dbReference type="EMBL" id="MPC42109.1"/>
    </source>
</evidence>
<keyword evidence="3" id="KW-1185">Reference proteome</keyword>
<reference evidence="2 3" key="1">
    <citation type="submission" date="2019-05" db="EMBL/GenBank/DDBJ databases">
        <title>Another draft genome of Portunus trituberculatus and its Hox gene families provides insights of decapod evolution.</title>
        <authorList>
            <person name="Jeong J.-H."/>
            <person name="Song I."/>
            <person name="Kim S."/>
            <person name="Choi T."/>
            <person name="Kim D."/>
            <person name="Ryu S."/>
            <person name="Kim W."/>
        </authorList>
    </citation>
    <scope>NUCLEOTIDE SEQUENCE [LARGE SCALE GENOMIC DNA]</scope>
    <source>
        <tissue evidence="2">Muscle</tissue>
    </source>
</reference>
<dbReference type="AlphaFoldDB" id="A0A5B7FA37"/>
<evidence type="ECO:0000313" key="3">
    <source>
        <dbReference type="Proteomes" id="UP000324222"/>
    </source>
</evidence>
<comment type="caution">
    <text evidence="2">The sequence shown here is derived from an EMBL/GenBank/DDBJ whole genome shotgun (WGS) entry which is preliminary data.</text>
</comment>
<feature type="region of interest" description="Disordered" evidence="1">
    <location>
        <begin position="108"/>
        <end position="132"/>
    </location>
</feature>
<evidence type="ECO:0000256" key="1">
    <source>
        <dbReference type="SAM" id="MobiDB-lite"/>
    </source>
</evidence>
<dbReference type="EMBL" id="VSRR010005313">
    <property type="protein sequence ID" value="MPC42109.1"/>
    <property type="molecule type" value="Genomic_DNA"/>
</dbReference>
<dbReference type="Proteomes" id="UP000324222">
    <property type="component" value="Unassembled WGS sequence"/>
</dbReference>
<sequence length="132" mass="13891">MDVLAGTMINANGGATAALPFHHQVKLRAWQLVQCFPFFPHHHTLLLKSENLGRGAQPSPLVPPTPAGLSAAAGLAGGHWRALSILSQPAVVVINLLGFTCATFNPQPPSQDPATTQARHKYDPLCSGSAAR</sequence>
<name>A0A5B7FA37_PORTR</name>
<gene>
    <name evidence="2" type="ORF">E2C01_035723</name>
</gene>